<protein>
    <submittedName>
        <fullName evidence="2">Uncharacterized protein</fullName>
    </submittedName>
</protein>
<evidence type="ECO:0000313" key="1">
    <source>
        <dbReference type="Proteomes" id="UP000887565"/>
    </source>
</evidence>
<reference evidence="2" key="1">
    <citation type="submission" date="2022-11" db="UniProtKB">
        <authorList>
            <consortium name="WormBaseParasite"/>
        </authorList>
    </citation>
    <scope>IDENTIFICATION</scope>
</reference>
<accession>A0A915ISW7</accession>
<dbReference type="WBParaSite" id="nRc.2.0.1.t17132-RA">
    <property type="protein sequence ID" value="nRc.2.0.1.t17132-RA"/>
    <property type="gene ID" value="nRc.2.0.1.g17132"/>
</dbReference>
<dbReference type="AlphaFoldDB" id="A0A915ISW7"/>
<sequence length="172" mass="20360">LPTLDRNLENTAVDGDGYVPKNSAEYCRILQQGANGHRVHVKPIKEFHHLVQRTYRSDPGVDELMKYLRSVISVDCGEEYRFLYCYRYIARLVSQDLLLTINISENNVIYIMEKINIFRSFHFTLFISWFWVREEQFIMECKVVVGTVSMLEAEEVLFIVSRNFRRFGFSKK</sequence>
<dbReference type="Proteomes" id="UP000887565">
    <property type="component" value="Unplaced"/>
</dbReference>
<name>A0A915ISW7_ROMCU</name>
<evidence type="ECO:0000313" key="2">
    <source>
        <dbReference type="WBParaSite" id="nRc.2.0.1.t17132-RA"/>
    </source>
</evidence>
<proteinExistence type="predicted"/>
<organism evidence="1 2">
    <name type="scientific">Romanomermis culicivorax</name>
    <name type="common">Nematode worm</name>
    <dbReference type="NCBI Taxonomy" id="13658"/>
    <lineage>
        <taxon>Eukaryota</taxon>
        <taxon>Metazoa</taxon>
        <taxon>Ecdysozoa</taxon>
        <taxon>Nematoda</taxon>
        <taxon>Enoplea</taxon>
        <taxon>Dorylaimia</taxon>
        <taxon>Mermithida</taxon>
        <taxon>Mermithoidea</taxon>
        <taxon>Mermithidae</taxon>
        <taxon>Romanomermis</taxon>
    </lineage>
</organism>
<keyword evidence="1" id="KW-1185">Reference proteome</keyword>